<dbReference type="Proteomes" id="UP000694402">
    <property type="component" value="Unassembled WGS sequence"/>
</dbReference>
<dbReference type="AlphaFoldDB" id="A0AAZ3QVC7"/>
<name>A0AAZ3QVC7_ONCTS</name>
<dbReference type="GeneTree" id="ENSGT00940000177163"/>
<protein>
    <submittedName>
        <fullName evidence="1">Uncharacterized protein</fullName>
    </submittedName>
</protein>
<dbReference type="Ensembl" id="ENSOTST00005120699.1">
    <property type="protein sequence ID" value="ENSOTSP00005132160.1"/>
    <property type="gene ID" value="ENSOTSG00005069666.1"/>
</dbReference>
<evidence type="ECO:0000313" key="2">
    <source>
        <dbReference type="Proteomes" id="UP000694402"/>
    </source>
</evidence>
<reference evidence="2" key="1">
    <citation type="journal article" date="2018" name="PLoS ONE">
        <title>Chinook salmon (Oncorhynchus tshawytscha) genome and transcriptome.</title>
        <authorList>
            <person name="Christensen K.A."/>
            <person name="Leong J.S."/>
            <person name="Sakhrani D."/>
            <person name="Biagi C.A."/>
            <person name="Minkley D.R."/>
            <person name="Withler R.E."/>
            <person name="Rondeau E.B."/>
            <person name="Koop B.F."/>
            <person name="Devlin R.H."/>
        </authorList>
    </citation>
    <scope>NUCLEOTIDE SEQUENCE [LARGE SCALE GENOMIC DNA]</scope>
</reference>
<reference evidence="1" key="3">
    <citation type="submission" date="2025-09" db="UniProtKB">
        <authorList>
            <consortium name="Ensembl"/>
        </authorList>
    </citation>
    <scope>IDENTIFICATION</scope>
</reference>
<proteinExistence type="predicted"/>
<accession>A0AAZ3QVC7</accession>
<keyword evidence="2" id="KW-1185">Reference proteome</keyword>
<organism evidence="1 2">
    <name type="scientific">Oncorhynchus tshawytscha</name>
    <name type="common">Chinook salmon</name>
    <name type="synonym">Salmo tshawytscha</name>
    <dbReference type="NCBI Taxonomy" id="74940"/>
    <lineage>
        <taxon>Eukaryota</taxon>
        <taxon>Metazoa</taxon>
        <taxon>Chordata</taxon>
        <taxon>Craniata</taxon>
        <taxon>Vertebrata</taxon>
        <taxon>Euteleostomi</taxon>
        <taxon>Actinopterygii</taxon>
        <taxon>Neopterygii</taxon>
        <taxon>Teleostei</taxon>
        <taxon>Protacanthopterygii</taxon>
        <taxon>Salmoniformes</taxon>
        <taxon>Salmonidae</taxon>
        <taxon>Salmoninae</taxon>
        <taxon>Oncorhynchus</taxon>
    </lineage>
</organism>
<sequence>MVPFQVAEVRVDKENMSGRSSTNPSNTTAIPSVIIQGKGPVRIVQTKDLKEVIEVETGFGESNLWLEWIQYTARSVAKEECYACANAKPQLTTIPFPLNGINSPKGMACMVKLFMKAGMPDNDSCIDLHYLYPQVPLKSRLPPFTVTRGEYYCLARYSTHGKYVGEVSTCNRTENIATDETMSDLTGWLNSGDFH</sequence>
<evidence type="ECO:0000313" key="1">
    <source>
        <dbReference type="Ensembl" id="ENSOTSP00005132160.1"/>
    </source>
</evidence>
<reference evidence="1" key="2">
    <citation type="submission" date="2025-08" db="UniProtKB">
        <authorList>
            <consortium name="Ensembl"/>
        </authorList>
    </citation>
    <scope>IDENTIFICATION</scope>
</reference>